<dbReference type="GeneID" id="48850028"/>
<dbReference type="Proteomes" id="UP000479300">
    <property type="component" value="Unassembled WGS sequence"/>
</dbReference>
<dbReference type="OMA" id="MDAGENT"/>
<sequence>MNEKSENSFIWYPDRDQTYTEEYDNKTIPPIYSFNKEIGTTFTMDAGENTLTLSFDKNDRPSDYDIKWPILSPLQTAKDNPGNKTLSKTIKISSGNLIISGKKEKPVNFYLNREISGKHGHRIELQNSSTFKIENAGIVRISNHINTKLKESTVAMSGKSQLTVEVVGTVEKTQENNEVLKTNISLNCDFFITEYSNAMLKSHFIDIYNSNIILQDNAQMSITSQKLRIKTDLDEKGQPLFDTNFTLKAGATSLNLNSIDGIHFPLNIHRENYPKGVFNFMAEGKENTGKVVIDVAPKDANAYGLNTLLRKNFTAINGKVVETGDQMKYFDFNYGKDIRNGNQVGTITISLRNPHLKLS</sequence>
<name>A0A6L9JKI9_PHOLM</name>
<comment type="caution">
    <text evidence="1">The sequence shown here is derived from an EMBL/GenBank/DDBJ whole genome shotgun (WGS) entry which is preliminary data.</text>
</comment>
<accession>A0A6L9JKI9</accession>
<evidence type="ECO:0000313" key="2">
    <source>
        <dbReference type="Proteomes" id="UP000479300"/>
    </source>
</evidence>
<evidence type="ECO:0000313" key="1">
    <source>
        <dbReference type="EMBL" id="NDL38335.1"/>
    </source>
</evidence>
<dbReference type="EMBL" id="WSFA01000010">
    <property type="protein sequence ID" value="NDL38335.1"/>
    <property type="molecule type" value="Genomic_DNA"/>
</dbReference>
<reference evidence="1 2" key="1">
    <citation type="submission" date="2019-12" db="EMBL/GenBank/DDBJ databases">
        <title>Engineering Photorhabdus to improve their lethality against agricultural pests.</title>
        <authorList>
            <person name="Machado R.A.R."/>
        </authorList>
    </citation>
    <scope>NUCLEOTIDE SEQUENCE [LARGE SCALE GENOMIC DNA]</scope>
    <source>
        <strain evidence="1 2">EN01</strain>
    </source>
</reference>
<dbReference type="AlphaFoldDB" id="A0A6L9JKI9"/>
<proteinExistence type="predicted"/>
<organism evidence="1 2">
    <name type="scientific">Photorhabdus laumondii subsp. laumondii</name>
    <name type="common">Photorhabdus luminescens subsp. laumondii</name>
    <dbReference type="NCBI Taxonomy" id="141679"/>
    <lineage>
        <taxon>Bacteria</taxon>
        <taxon>Pseudomonadati</taxon>
        <taxon>Pseudomonadota</taxon>
        <taxon>Gammaproteobacteria</taxon>
        <taxon>Enterobacterales</taxon>
        <taxon>Morganellaceae</taxon>
        <taxon>Photorhabdus</taxon>
    </lineage>
</organism>
<gene>
    <name evidence="1" type="ORF">GPY51_05955</name>
</gene>
<dbReference type="RefSeq" id="WP_011147938.1">
    <property type="nucleotide sequence ID" value="NZ_CAWMTZ010000090.1"/>
</dbReference>
<protein>
    <submittedName>
        <fullName evidence="1">Uncharacterized protein</fullName>
    </submittedName>
</protein>
<dbReference type="KEGG" id="plum:A4R40_18890"/>